<keyword evidence="5 10" id="KW-0547">Nucleotide-binding</keyword>
<dbReference type="SUPFAM" id="SSF54211">
    <property type="entry name" value="Ribosomal protein S5 domain 2-like"/>
    <property type="match status" value="1"/>
</dbReference>
<dbReference type="InterPro" id="IPR020568">
    <property type="entry name" value="Ribosomal_Su5_D2-typ_SF"/>
</dbReference>
<dbReference type="InterPro" id="IPR006204">
    <property type="entry name" value="GHMP_kinase_N_dom"/>
</dbReference>
<dbReference type="NCBIfam" id="NF011202">
    <property type="entry name" value="PRK14608.1"/>
    <property type="match status" value="1"/>
</dbReference>
<dbReference type="Proteomes" id="UP001139104">
    <property type="component" value="Unassembled WGS sequence"/>
</dbReference>
<dbReference type="Pfam" id="PF00288">
    <property type="entry name" value="GHMP_kinases_N"/>
    <property type="match status" value="1"/>
</dbReference>
<dbReference type="Pfam" id="PF08544">
    <property type="entry name" value="GHMP_kinases_C"/>
    <property type="match status" value="1"/>
</dbReference>
<evidence type="ECO:0000256" key="6">
    <source>
        <dbReference type="ARBA" id="ARBA00022777"/>
    </source>
</evidence>
<dbReference type="Gene3D" id="3.30.70.890">
    <property type="entry name" value="GHMP kinase, C-terminal domain"/>
    <property type="match status" value="1"/>
</dbReference>
<keyword evidence="4 10" id="KW-0808">Transferase</keyword>
<keyword evidence="6 10" id="KW-0418">Kinase</keyword>
<comment type="function">
    <text evidence="10">Catalyzes the phosphorylation of the position 2 hydroxy group of 4-diphosphocytidyl-2C-methyl-D-erythritol.</text>
</comment>
<feature type="active site" evidence="10">
    <location>
        <position position="141"/>
    </location>
</feature>
<evidence type="ECO:0000256" key="5">
    <source>
        <dbReference type="ARBA" id="ARBA00022741"/>
    </source>
</evidence>
<feature type="active site" evidence="10">
    <location>
        <position position="14"/>
    </location>
</feature>
<evidence type="ECO:0000313" key="13">
    <source>
        <dbReference type="EMBL" id="MCI4684667.1"/>
    </source>
</evidence>
<evidence type="ECO:0000256" key="3">
    <source>
        <dbReference type="ARBA" id="ARBA00017473"/>
    </source>
</evidence>
<gene>
    <name evidence="10" type="primary">ispE</name>
    <name evidence="13" type="ORF">K2U94_18160</name>
</gene>
<evidence type="ECO:0000256" key="7">
    <source>
        <dbReference type="ARBA" id="ARBA00022840"/>
    </source>
</evidence>
<evidence type="ECO:0000256" key="4">
    <source>
        <dbReference type="ARBA" id="ARBA00022679"/>
    </source>
</evidence>
<evidence type="ECO:0000256" key="10">
    <source>
        <dbReference type="HAMAP-Rule" id="MF_00061"/>
    </source>
</evidence>
<name>A0ABS9ZE73_9HYPH</name>
<dbReference type="InterPro" id="IPR013750">
    <property type="entry name" value="GHMP_kinase_C_dom"/>
</dbReference>
<evidence type="ECO:0000256" key="1">
    <source>
        <dbReference type="ARBA" id="ARBA00009684"/>
    </source>
</evidence>
<dbReference type="PIRSF" id="PIRSF010376">
    <property type="entry name" value="IspE"/>
    <property type="match status" value="1"/>
</dbReference>
<organism evidence="13 14">
    <name type="scientific">Candidatus Rhodoblastus alkanivorans</name>
    <dbReference type="NCBI Taxonomy" id="2954117"/>
    <lineage>
        <taxon>Bacteria</taxon>
        <taxon>Pseudomonadati</taxon>
        <taxon>Pseudomonadota</taxon>
        <taxon>Alphaproteobacteria</taxon>
        <taxon>Hyphomicrobiales</taxon>
        <taxon>Rhodoblastaceae</taxon>
        <taxon>Rhodoblastus</taxon>
    </lineage>
</organism>
<dbReference type="PANTHER" id="PTHR43527">
    <property type="entry name" value="4-DIPHOSPHOCYTIDYL-2-C-METHYL-D-ERYTHRITOL KINASE, CHLOROPLASTIC"/>
    <property type="match status" value="1"/>
</dbReference>
<evidence type="ECO:0000259" key="11">
    <source>
        <dbReference type="Pfam" id="PF00288"/>
    </source>
</evidence>
<evidence type="ECO:0000313" key="14">
    <source>
        <dbReference type="Proteomes" id="UP001139104"/>
    </source>
</evidence>
<dbReference type="InterPro" id="IPR036554">
    <property type="entry name" value="GHMP_kinase_C_sf"/>
</dbReference>
<evidence type="ECO:0000256" key="8">
    <source>
        <dbReference type="ARBA" id="ARBA00023229"/>
    </source>
</evidence>
<proteinExistence type="inferred from homology"/>
<protein>
    <recommendedName>
        <fullName evidence="3 10">4-diphosphocytidyl-2-C-methyl-D-erythritol kinase</fullName>
        <shortName evidence="10">CMK</shortName>
        <ecNumber evidence="2 10">2.7.1.148</ecNumber>
    </recommendedName>
    <alternativeName>
        <fullName evidence="9 10">4-(cytidine-5'-diphospho)-2-C-methyl-D-erythritol kinase</fullName>
    </alternativeName>
</protein>
<feature type="domain" description="GHMP kinase C-terminal" evidence="12">
    <location>
        <begin position="210"/>
        <end position="280"/>
    </location>
</feature>
<sequence>MTSNNNLSAKAPAKINLTLHIEGRRPDGYHNLQSLVAFAGTGDFLTFAPGDVFDLTLEGPTAIEAGDGGDNLVARADRALRAEKPGLRTGAFHLVKRLPVSAGIGGGSADAAAALRLLAAANGLALDDPALSAAARTTGADVPVCVVPRARMMTGAGEKLGHAIRLPPLFAVLVNPRVPVETRSVFQKLGLKPGESFGYGPHPVINSNMDFESLLRALKKGRNDMEDAACVLAPIVGHVLAVLSGARGCRLARMSGSGATCFALFETCRQAGAAARAITQGHPEWWVKATLLR</sequence>
<comment type="pathway">
    <text evidence="10">Isoprenoid biosynthesis; isopentenyl diphosphate biosynthesis via DXP pathway; isopentenyl diphosphate from 1-deoxy-D-xylulose 5-phosphate: step 3/6.</text>
</comment>
<dbReference type="RefSeq" id="WP_243068553.1">
    <property type="nucleotide sequence ID" value="NZ_JAIVFK010000005.1"/>
</dbReference>
<keyword evidence="7 10" id="KW-0067">ATP-binding</keyword>
<dbReference type="PANTHER" id="PTHR43527:SF2">
    <property type="entry name" value="4-DIPHOSPHOCYTIDYL-2-C-METHYL-D-ERYTHRITOL KINASE, CHLOROPLASTIC"/>
    <property type="match status" value="1"/>
</dbReference>
<dbReference type="Gene3D" id="3.30.230.10">
    <property type="match status" value="1"/>
</dbReference>
<keyword evidence="14" id="KW-1185">Reference proteome</keyword>
<dbReference type="EC" id="2.7.1.148" evidence="2 10"/>
<evidence type="ECO:0000256" key="2">
    <source>
        <dbReference type="ARBA" id="ARBA00012052"/>
    </source>
</evidence>
<comment type="similarity">
    <text evidence="1 10">Belongs to the GHMP kinase family. IspE subfamily.</text>
</comment>
<dbReference type="GO" id="GO:0050515">
    <property type="term" value="F:4-(cytidine 5'-diphospho)-2-C-methyl-D-erythritol kinase activity"/>
    <property type="evidence" value="ECO:0007669"/>
    <property type="project" value="UniProtKB-EC"/>
</dbReference>
<dbReference type="EMBL" id="JAIVFP010000001">
    <property type="protein sequence ID" value="MCI4684667.1"/>
    <property type="molecule type" value="Genomic_DNA"/>
</dbReference>
<reference evidence="13" key="1">
    <citation type="journal article" date="2022" name="ISME J.">
        <title>Identification of active gaseous-alkane degraders at natural gas seeps.</title>
        <authorList>
            <person name="Farhan Ul Haque M."/>
            <person name="Hernandez M."/>
            <person name="Crombie A.T."/>
            <person name="Murrell J.C."/>
        </authorList>
    </citation>
    <scope>NUCLEOTIDE SEQUENCE</scope>
    <source>
        <strain evidence="13">PC2</strain>
    </source>
</reference>
<accession>A0ABS9ZE73</accession>
<evidence type="ECO:0000256" key="9">
    <source>
        <dbReference type="ARBA" id="ARBA00032554"/>
    </source>
</evidence>
<dbReference type="SUPFAM" id="SSF55060">
    <property type="entry name" value="GHMP Kinase, C-terminal domain"/>
    <property type="match status" value="1"/>
</dbReference>
<dbReference type="InterPro" id="IPR004424">
    <property type="entry name" value="IspE"/>
</dbReference>
<keyword evidence="8 10" id="KW-0414">Isoprene biosynthesis</keyword>
<dbReference type="InterPro" id="IPR014721">
    <property type="entry name" value="Ribsml_uS5_D2-typ_fold_subgr"/>
</dbReference>
<dbReference type="HAMAP" id="MF_00061">
    <property type="entry name" value="IspE"/>
    <property type="match status" value="1"/>
</dbReference>
<feature type="binding site" evidence="10">
    <location>
        <begin position="99"/>
        <end position="109"/>
    </location>
    <ligand>
        <name>ATP</name>
        <dbReference type="ChEBI" id="CHEBI:30616"/>
    </ligand>
</feature>
<comment type="catalytic activity">
    <reaction evidence="10">
        <text>4-CDP-2-C-methyl-D-erythritol + ATP = 4-CDP-2-C-methyl-D-erythritol 2-phosphate + ADP + H(+)</text>
        <dbReference type="Rhea" id="RHEA:18437"/>
        <dbReference type="ChEBI" id="CHEBI:15378"/>
        <dbReference type="ChEBI" id="CHEBI:30616"/>
        <dbReference type="ChEBI" id="CHEBI:57823"/>
        <dbReference type="ChEBI" id="CHEBI:57919"/>
        <dbReference type="ChEBI" id="CHEBI:456216"/>
        <dbReference type="EC" id="2.7.1.148"/>
    </reaction>
</comment>
<comment type="caution">
    <text evidence="13">The sequence shown here is derived from an EMBL/GenBank/DDBJ whole genome shotgun (WGS) entry which is preliminary data.</text>
</comment>
<evidence type="ECO:0000259" key="12">
    <source>
        <dbReference type="Pfam" id="PF08544"/>
    </source>
</evidence>
<feature type="domain" description="GHMP kinase N-terminal" evidence="11">
    <location>
        <begin position="71"/>
        <end position="146"/>
    </location>
</feature>